<accession>A0A9Q2P0I7</accession>
<keyword evidence="4" id="KW-1185">Reference proteome</keyword>
<sequence length="303" mass="33644">MRSFLVSTFKRLLKVTLSSDGDILERRVLREGQGVYFGLAQAGRRVFVVERNLDINKRPMTLGAPENVIRAYVKSPRGGMIRTPVCYGSSAFDDLHQITYDQQNLFVTSARHPFLLKRSIWGKSIQGLDLEAVVPAHLQRPDAKRKDTYHFNSVSVDKESLLVLSHNWDRPSFALRLSLPAARRGKAVRTAWYEGIGTCCHDILAAGGAIWSLDSGGSALVRIDPANGALKRFVLKSQAGDPFPRGLGRWDNMLLVSYGFNSDDRAARMESGSMLALFDLTQQRFTKHLDLGAHGNTCAILAL</sequence>
<proteinExistence type="predicted"/>
<dbReference type="AlphaFoldDB" id="A0A9Q2P0I7"/>
<protein>
    <submittedName>
        <fullName evidence="1">Uncharacterized protein</fullName>
    </submittedName>
</protein>
<evidence type="ECO:0000313" key="1">
    <source>
        <dbReference type="EMBL" id="MBM2415248.1"/>
    </source>
</evidence>
<dbReference type="EMBL" id="JAFBXF010000038">
    <property type="protein sequence ID" value="MBM2419931.1"/>
    <property type="molecule type" value="Genomic_DNA"/>
</dbReference>
<gene>
    <name evidence="1" type="ORF">JQX41_23350</name>
    <name evidence="2" type="ORF">JQX48_23435</name>
</gene>
<organism evidence="1 3">
    <name type="scientific">Marivita cryptomonadis</name>
    <dbReference type="NCBI Taxonomy" id="505252"/>
    <lineage>
        <taxon>Bacteria</taxon>
        <taxon>Pseudomonadati</taxon>
        <taxon>Pseudomonadota</taxon>
        <taxon>Alphaproteobacteria</taxon>
        <taxon>Rhodobacterales</taxon>
        <taxon>Roseobacteraceae</taxon>
        <taxon>Marivita</taxon>
    </lineage>
</organism>
<dbReference type="Proteomes" id="UP000809440">
    <property type="component" value="Unassembled WGS sequence"/>
</dbReference>
<comment type="caution">
    <text evidence="1">The sequence shown here is derived from an EMBL/GenBank/DDBJ whole genome shotgun (WGS) entry which is preliminary data.</text>
</comment>
<dbReference type="SUPFAM" id="SSF63825">
    <property type="entry name" value="YWTD domain"/>
    <property type="match status" value="1"/>
</dbReference>
<evidence type="ECO:0000313" key="4">
    <source>
        <dbReference type="Proteomes" id="UP000809440"/>
    </source>
</evidence>
<reference evidence="1 4" key="1">
    <citation type="submission" date="2021-01" db="EMBL/GenBank/DDBJ databases">
        <title>Diatom-associated Roseobacters Show Island Model of Population Structure.</title>
        <authorList>
            <person name="Qu L."/>
            <person name="Feng X."/>
            <person name="Chen Y."/>
            <person name="Li L."/>
            <person name="Wang X."/>
            <person name="Hu Z."/>
            <person name="Wang H."/>
            <person name="Luo H."/>
        </authorList>
    </citation>
    <scope>NUCLEOTIDE SEQUENCE</scope>
    <source>
        <strain evidence="2 4">CC28-63</strain>
        <strain evidence="1">CC28-69</strain>
    </source>
</reference>
<name>A0A9Q2P0I7_9RHOB</name>
<dbReference type="EMBL" id="JAFBXE010000037">
    <property type="protein sequence ID" value="MBM2415248.1"/>
    <property type="molecule type" value="Genomic_DNA"/>
</dbReference>
<evidence type="ECO:0000313" key="2">
    <source>
        <dbReference type="EMBL" id="MBM2419931.1"/>
    </source>
</evidence>
<dbReference type="Proteomes" id="UP000755667">
    <property type="component" value="Unassembled WGS sequence"/>
</dbReference>
<evidence type="ECO:0000313" key="3">
    <source>
        <dbReference type="Proteomes" id="UP000755667"/>
    </source>
</evidence>